<dbReference type="Proteomes" id="UP001596042">
    <property type="component" value="Unassembled WGS sequence"/>
</dbReference>
<reference evidence="3" key="1">
    <citation type="journal article" date="2019" name="Int. J. Syst. Evol. Microbiol.">
        <title>The Global Catalogue of Microorganisms (GCM) 10K type strain sequencing project: providing services to taxonomists for standard genome sequencing and annotation.</title>
        <authorList>
            <consortium name="The Broad Institute Genomics Platform"/>
            <consortium name="The Broad Institute Genome Sequencing Center for Infectious Disease"/>
            <person name="Wu L."/>
            <person name="Ma J."/>
        </authorList>
    </citation>
    <scope>NUCLEOTIDE SEQUENCE [LARGE SCALE GENOMIC DNA]</scope>
    <source>
        <strain evidence="3">CGMCC 1.15731</strain>
    </source>
</reference>
<comment type="caution">
    <text evidence="2">The sequence shown here is derived from an EMBL/GenBank/DDBJ whole genome shotgun (WGS) entry which is preliminary data.</text>
</comment>
<keyword evidence="3" id="KW-1185">Reference proteome</keyword>
<keyword evidence="1" id="KW-0812">Transmembrane</keyword>
<dbReference type="RefSeq" id="WP_374832983.1">
    <property type="nucleotide sequence ID" value="NZ_JBHEEZ010000020.1"/>
</dbReference>
<gene>
    <name evidence="2" type="ORF">ACFO1V_03220</name>
</gene>
<evidence type="ECO:0000256" key="1">
    <source>
        <dbReference type="SAM" id="Phobius"/>
    </source>
</evidence>
<protein>
    <submittedName>
        <fullName evidence="2">Uncharacterized protein</fullName>
    </submittedName>
</protein>
<evidence type="ECO:0000313" key="3">
    <source>
        <dbReference type="Proteomes" id="UP001596042"/>
    </source>
</evidence>
<keyword evidence="1" id="KW-1133">Transmembrane helix</keyword>
<keyword evidence="1" id="KW-0472">Membrane</keyword>
<organism evidence="2 3">
    <name type="scientific">Daeguia caeni</name>
    <dbReference type="NCBI Taxonomy" id="439612"/>
    <lineage>
        <taxon>Bacteria</taxon>
        <taxon>Pseudomonadati</taxon>
        <taxon>Pseudomonadota</taxon>
        <taxon>Alphaproteobacteria</taxon>
        <taxon>Hyphomicrobiales</taxon>
        <taxon>Brucellaceae</taxon>
        <taxon>Daeguia</taxon>
    </lineage>
</organism>
<feature type="transmembrane region" description="Helical" evidence="1">
    <location>
        <begin position="6"/>
        <end position="28"/>
    </location>
</feature>
<dbReference type="EMBL" id="JBHSEL010000031">
    <property type="protein sequence ID" value="MFC4624246.1"/>
    <property type="molecule type" value="Genomic_DNA"/>
</dbReference>
<proteinExistence type="predicted"/>
<evidence type="ECO:0000313" key="2">
    <source>
        <dbReference type="EMBL" id="MFC4624246.1"/>
    </source>
</evidence>
<name>A0ABV9H422_9HYPH</name>
<accession>A0ABV9H422</accession>
<sequence length="88" mass="9382">MINLLLTNWRALALLGACLAGIGLYLLGKHDARQQAAMEAAQATIQAIKKRAAIDAKITDMDGYALCLELGGVQSDCEQLRGLGENQP</sequence>